<protein>
    <submittedName>
        <fullName evidence="6">Putative multidrug resistance-associated protein</fullName>
    </submittedName>
</protein>
<dbReference type="PANTHER" id="PTHR24223:SF456">
    <property type="entry name" value="MULTIDRUG RESISTANCE-ASSOCIATED PROTEIN LETHAL(2)03659"/>
    <property type="match status" value="1"/>
</dbReference>
<dbReference type="InterPro" id="IPR027417">
    <property type="entry name" value="P-loop_NTPase"/>
</dbReference>
<evidence type="ECO:0000313" key="7">
    <source>
        <dbReference type="Proteomes" id="UP000326759"/>
    </source>
</evidence>
<dbReference type="GO" id="GO:0016887">
    <property type="term" value="F:ATP hydrolysis activity"/>
    <property type="evidence" value="ECO:0007669"/>
    <property type="project" value="InterPro"/>
</dbReference>
<dbReference type="InterPro" id="IPR003439">
    <property type="entry name" value="ABC_transporter-like_ATP-bd"/>
</dbReference>
<name>A0A5N5SRZ2_9CRUS</name>
<gene>
    <name evidence="6" type="ORF">Anas_05263</name>
</gene>
<reference evidence="6 7" key="1">
    <citation type="journal article" date="2019" name="PLoS Biol.">
        <title>Sex chromosomes control vertical transmission of feminizing Wolbachia symbionts in an isopod.</title>
        <authorList>
            <person name="Becking T."/>
            <person name="Chebbi M.A."/>
            <person name="Giraud I."/>
            <person name="Moumen B."/>
            <person name="Laverre T."/>
            <person name="Caubet Y."/>
            <person name="Peccoud J."/>
            <person name="Gilbert C."/>
            <person name="Cordaux R."/>
        </authorList>
    </citation>
    <scope>NUCLEOTIDE SEQUENCE [LARGE SCALE GENOMIC DNA]</scope>
    <source>
        <strain evidence="6">ANa2</strain>
        <tissue evidence="6">Whole body excluding digestive tract and cuticle</tissue>
    </source>
</reference>
<dbReference type="OrthoDB" id="7594166at2759"/>
<evidence type="ECO:0000256" key="1">
    <source>
        <dbReference type="ARBA" id="ARBA00004141"/>
    </source>
</evidence>
<keyword evidence="4" id="KW-0067">ATP-binding</keyword>
<dbReference type="Gene3D" id="3.40.50.300">
    <property type="entry name" value="P-loop containing nucleotide triphosphate hydrolases"/>
    <property type="match status" value="1"/>
</dbReference>
<evidence type="ECO:0000256" key="2">
    <source>
        <dbReference type="ARBA" id="ARBA00009726"/>
    </source>
</evidence>
<dbReference type="AlphaFoldDB" id="A0A5N5SRZ2"/>
<accession>A0A5N5SRZ2</accession>
<feature type="non-terminal residue" evidence="6">
    <location>
        <position position="1"/>
    </location>
</feature>
<evidence type="ECO:0000256" key="3">
    <source>
        <dbReference type="ARBA" id="ARBA00022741"/>
    </source>
</evidence>
<dbReference type="GO" id="GO:0016020">
    <property type="term" value="C:membrane"/>
    <property type="evidence" value="ECO:0007669"/>
    <property type="project" value="UniProtKB-SubCell"/>
</dbReference>
<evidence type="ECO:0000259" key="5">
    <source>
        <dbReference type="Pfam" id="PF00005"/>
    </source>
</evidence>
<keyword evidence="3" id="KW-0547">Nucleotide-binding</keyword>
<keyword evidence="7" id="KW-1185">Reference proteome</keyword>
<dbReference type="GO" id="GO:0005524">
    <property type="term" value="F:ATP binding"/>
    <property type="evidence" value="ECO:0007669"/>
    <property type="project" value="UniProtKB-KW"/>
</dbReference>
<evidence type="ECO:0000256" key="4">
    <source>
        <dbReference type="ARBA" id="ARBA00022840"/>
    </source>
</evidence>
<dbReference type="PANTHER" id="PTHR24223">
    <property type="entry name" value="ATP-BINDING CASSETTE SUB-FAMILY C"/>
    <property type="match status" value="1"/>
</dbReference>
<dbReference type="Proteomes" id="UP000326759">
    <property type="component" value="Unassembled WGS sequence"/>
</dbReference>
<comment type="subcellular location">
    <subcellularLocation>
        <location evidence="1">Membrane</location>
        <topology evidence="1">Multi-pass membrane protein</topology>
    </subcellularLocation>
</comment>
<proteinExistence type="inferred from homology"/>
<dbReference type="SUPFAM" id="SSF52540">
    <property type="entry name" value="P-loop containing nucleoside triphosphate hydrolases"/>
    <property type="match status" value="1"/>
</dbReference>
<comment type="caution">
    <text evidence="6">The sequence shown here is derived from an EMBL/GenBank/DDBJ whole genome shotgun (WGS) entry which is preliminary data.</text>
</comment>
<dbReference type="InterPro" id="IPR050173">
    <property type="entry name" value="ABC_transporter_C-like"/>
</dbReference>
<dbReference type="EMBL" id="SEYY01021378">
    <property type="protein sequence ID" value="KAB7496419.1"/>
    <property type="molecule type" value="Genomic_DNA"/>
</dbReference>
<comment type="similarity">
    <text evidence="2">Belongs to the ABC transporter superfamily. ABCC family. Conjugate transporter (TC 3.A.1.208) subfamily.</text>
</comment>
<dbReference type="Pfam" id="PF00005">
    <property type="entry name" value="ABC_tran"/>
    <property type="match status" value="1"/>
</dbReference>
<sequence length="179" mass="20113">QGYIKIDNVSTDTLQLEDLRKSISIIPQDPALISGSVRRNVDPFEEYKDEQIWNALEEVHLKNAVLQMPFGLYSKINEGGSNLSVGQRQLVCLARAILKKNKILVMDEPTSNVDAVRTVYSEHVGINSCCTEFASPHDLLKNENSTFALLVSQLGSSSQLVKKESNEVQEYKIEKHHEN</sequence>
<evidence type="ECO:0000313" key="6">
    <source>
        <dbReference type="EMBL" id="KAB7496419.1"/>
    </source>
</evidence>
<feature type="domain" description="ABC transporter" evidence="5">
    <location>
        <begin position="1"/>
        <end position="111"/>
    </location>
</feature>
<dbReference type="GO" id="GO:0042626">
    <property type="term" value="F:ATPase-coupled transmembrane transporter activity"/>
    <property type="evidence" value="ECO:0007669"/>
    <property type="project" value="TreeGrafter"/>
</dbReference>
<organism evidence="6 7">
    <name type="scientific">Armadillidium nasatum</name>
    <dbReference type="NCBI Taxonomy" id="96803"/>
    <lineage>
        <taxon>Eukaryota</taxon>
        <taxon>Metazoa</taxon>
        <taxon>Ecdysozoa</taxon>
        <taxon>Arthropoda</taxon>
        <taxon>Crustacea</taxon>
        <taxon>Multicrustacea</taxon>
        <taxon>Malacostraca</taxon>
        <taxon>Eumalacostraca</taxon>
        <taxon>Peracarida</taxon>
        <taxon>Isopoda</taxon>
        <taxon>Oniscidea</taxon>
        <taxon>Crinocheta</taxon>
        <taxon>Armadillidiidae</taxon>
        <taxon>Armadillidium</taxon>
    </lineage>
</organism>